<evidence type="ECO:0000256" key="7">
    <source>
        <dbReference type="ARBA" id="ARBA00023170"/>
    </source>
</evidence>
<sequence length="248" mass="28323">MCWNVFGVWMYNVTPIVVYLYNMSRGESSSLGYIWHLYYPFDHSNPAAHTFLFIFEMFGGLSSVNAMLSADILFITMASHISMLLRLLQVKIRRIGVSNDAQIGLQDNYNTIVEVIKIHQRLISYGNDLEHAFTVVNLLNVLLSSVNICCVVFSIVFLEPLMEISNKLFIGAALTQMGVVCWYADDIYRASIGVADAVYESGWYQCDPRSRRALLVMLQRSQRPLYFTALKFKSITMMTFTSVSIYCF</sequence>
<evidence type="ECO:0000256" key="9">
    <source>
        <dbReference type="SAM" id="Phobius"/>
    </source>
</evidence>
<dbReference type="PANTHER" id="PTHR21137">
    <property type="entry name" value="ODORANT RECEPTOR"/>
    <property type="match status" value="1"/>
</dbReference>
<evidence type="ECO:0000256" key="8">
    <source>
        <dbReference type="ARBA" id="ARBA00023224"/>
    </source>
</evidence>
<dbReference type="GO" id="GO:0005886">
    <property type="term" value="C:plasma membrane"/>
    <property type="evidence" value="ECO:0007669"/>
    <property type="project" value="TreeGrafter"/>
</dbReference>
<keyword evidence="6 9" id="KW-0472">Membrane</keyword>
<feature type="transmembrane region" description="Helical" evidence="9">
    <location>
        <begin position="138"/>
        <end position="158"/>
    </location>
</feature>
<evidence type="ECO:0000256" key="4">
    <source>
        <dbReference type="ARBA" id="ARBA00022725"/>
    </source>
</evidence>
<evidence type="ECO:0000256" key="6">
    <source>
        <dbReference type="ARBA" id="ARBA00023136"/>
    </source>
</evidence>
<dbReference type="GO" id="GO:0004984">
    <property type="term" value="F:olfactory receptor activity"/>
    <property type="evidence" value="ECO:0007669"/>
    <property type="project" value="InterPro"/>
</dbReference>
<feature type="transmembrane region" description="Helical" evidence="9">
    <location>
        <begin position="66"/>
        <end position="88"/>
    </location>
</feature>
<evidence type="ECO:0000256" key="5">
    <source>
        <dbReference type="ARBA" id="ARBA00022989"/>
    </source>
</evidence>
<dbReference type="GO" id="GO:0007165">
    <property type="term" value="P:signal transduction"/>
    <property type="evidence" value="ECO:0007669"/>
    <property type="project" value="UniProtKB-KW"/>
</dbReference>
<comment type="subcellular location">
    <subcellularLocation>
        <location evidence="1">Membrane</location>
        <topology evidence="1">Multi-pass membrane protein</topology>
    </subcellularLocation>
</comment>
<name>A0A6M3GXF5_GLYPY</name>
<keyword evidence="8" id="KW-0807">Transducer</keyword>
<accession>A0A6M3GXF5</accession>
<dbReference type="InterPro" id="IPR004117">
    <property type="entry name" value="7tm6_olfct_rcpt"/>
</dbReference>
<evidence type="ECO:0000256" key="1">
    <source>
        <dbReference type="ARBA" id="ARBA00004141"/>
    </source>
</evidence>
<dbReference type="EMBL" id="MK821029">
    <property type="protein sequence ID" value="QIJ45816.1"/>
    <property type="molecule type" value="mRNA"/>
</dbReference>
<reference evidence="10" key="1">
    <citation type="submission" date="2019-04" db="EMBL/GenBank/DDBJ databases">
        <authorList>
            <person name="Sheng S."/>
        </authorList>
    </citation>
    <scope>NUCLEOTIDE SEQUENCE</scope>
</reference>
<evidence type="ECO:0000256" key="2">
    <source>
        <dbReference type="ARBA" id="ARBA00022606"/>
    </source>
</evidence>
<dbReference type="AlphaFoldDB" id="A0A6M3GXF5"/>
<protein>
    <submittedName>
        <fullName evidence="10">Olfactory receptor</fullName>
    </submittedName>
</protein>
<keyword evidence="5 9" id="KW-1133">Transmembrane helix</keyword>
<dbReference type="GO" id="GO:0005549">
    <property type="term" value="F:odorant binding"/>
    <property type="evidence" value="ECO:0007669"/>
    <property type="project" value="InterPro"/>
</dbReference>
<evidence type="ECO:0000256" key="3">
    <source>
        <dbReference type="ARBA" id="ARBA00022692"/>
    </source>
</evidence>
<organism evidence="10">
    <name type="scientific">Glyphodes pyloalis</name>
    <name type="common">Lesser mulberry snout moth</name>
    <dbReference type="NCBI Taxonomy" id="1242752"/>
    <lineage>
        <taxon>Eukaryota</taxon>
        <taxon>Metazoa</taxon>
        <taxon>Ecdysozoa</taxon>
        <taxon>Arthropoda</taxon>
        <taxon>Hexapoda</taxon>
        <taxon>Insecta</taxon>
        <taxon>Pterygota</taxon>
        <taxon>Neoptera</taxon>
        <taxon>Endopterygota</taxon>
        <taxon>Lepidoptera</taxon>
        <taxon>Glossata</taxon>
        <taxon>Ditrysia</taxon>
        <taxon>Pyraloidea</taxon>
        <taxon>Crambidae</taxon>
        <taxon>Spilomelinae</taxon>
        <taxon>Glyphodes</taxon>
    </lineage>
</organism>
<keyword evidence="7 10" id="KW-0675">Receptor</keyword>
<keyword evidence="4" id="KW-0552">Olfaction</keyword>
<keyword evidence="2" id="KW-0716">Sensory transduction</keyword>
<dbReference type="Pfam" id="PF02949">
    <property type="entry name" value="7tm_6"/>
    <property type="match status" value="1"/>
</dbReference>
<dbReference type="PANTHER" id="PTHR21137:SF44">
    <property type="entry name" value="ODORANT RECEPTOR 13A-RELATED"/>
    <property type="match status" value="1"/>
</dbReference>
<evidence type="ECO:0000313" key="10">
    <source>
        <dbReference type="EMBL" id="QIJ45816.1"/>
    </source>
</evidence>
<gene>
    <name evidence="10" type="primary">OR38</name>
</gene>
<proteinExistence type="evidence at transcript level"/>
<keyword evidence="3 9" id="KW-0812">Transmembrane</keyword>